<evidence type="ECO:0000313" key="1">
    <source>
        <dbReference type="EMBL" id="KAJ7676145.1"/>
    </source>
</evidence>
<proteinExistence type="predicted"/>
<gene>
    <name evidence="1" type="ORF">B0H17DRAFT_945641</name>
</gene>
<evidence type="ECO:0000313" key="2">
    <source>
        <dbReference type="Proteomes" id="UP001221757"/>
    </source>
</evidence>
<dbReference type="AlphaFoldDB" id="A0AAD7D3A5"/>
<name>A0AAD7D3A5_MYCRO</name>
<dbReference type="EMBL" id="JARKIE010000146">
    <property type="protein sequence ID" value="KAJ7676145.1"/>
    <property type="molecule type" value="Genomic_DNA"/>
</dbReference>
<sequence>MEPKPPLADRFSGLGYRHPDYKPTAVDHGVYEMLWERFLRSPRGRAALFASGVVGCLARLVVDEDLASLGPSGEVFETGARFWDGRSLTAYWDDALTDQEIELICGVYKIATGTTDDPQTTKISWWPKPITFSTLGLNMGWWSPDCERWFQQRLLIIKSGNAKLHTQKQWKRTIKFFQKSRQVAIANEKAAAQFLTSVLHT</sequence>
<reference evidence="1" key="1">
    <citation type="submission" date="2023-03" db="EMBL/GenBank/DDBJ databases">
        <title>Massive genome expansion in bonnet fungi (Mycena s.s.) driven by repeated elements and novel gene families across ecological guilds.</title>
        <authorList>
            <consortium name="Lawrence Berkeley National Laboratory"/>
            <person name="Harder C.B."/>
            <person name="Miyauchi S."/>
            <person name="Viragh M."/>
            <person name="Kuo A."/>
            <person name="Thoen E."/>
            <person name="Andreopoulos B."/>
            <person name="Lu D."/>
            <person name="Skrede I."/>
            <person name="Drula E."/>
            <person name="Henrissat B."/>
            <person name="Morin E."/>
            <person name="Kohler A."/>
            <person name="Barry K."/>
            <person name="LaButti K."/>
            <person name="Morin E."/>
            <person name="Salamov A."/>
            <person name="Lipzen A."/>
            <person name="Mereny Z."/>
            <person name="Hegedus B."/>
            <person name="Baldrian P."/>
            <person name="Stursova M."/>
            <person name="Weitz H."/>
            <person name="Taylor A."/>
            <person name="Grigoriev I.V."/>
            <person name="Nagy L.G."/>
            <person name="Martin F."/>
            <person name="Kauserud H."/>
        </authorList>
    </citation>
    <scope>NUCLEOTIDE SEQUENCE</scope>
    <source>
        <strain evidence="1">CBHHK067</strain>
    </source>
</reference>
<dbReference type="Proteomes" id="UP001221757">
    <property type="component" value="Unassembled WGS sequence"/>
</dbReference>
<protein>
    <submittedName>
        <fullName evidence="1">Uncharacterized protein</fullName>
    </submittedName>
</protein>
<comment type="caution">
    <text evidence="1">The sequence shown here is derived from an EMBL/GenBank/DDBJ whole genome shotgun (WGS) entry which is preliminary data.</text>
</comment>
<accession>A0AAD7D3A5</accession>
<keyword evidence="2" id="KW-1185">Reference proteome</keyword>
<organism evidence="1 2">
    <name type="scientific">Mycena rosella</name>
    <name type="common">Pink bonnet</name>
    <name type="synonym">Agaricus rosellus</name>
    <dbReference type="NCBI Taxonomy" id="1033263"/>
    <lineage>
        <taxon>Eukaryota</taxon>
        <taxon>Fungi</taxon>
        <taxon>Dikarya</taxon>
        <taxon>Basidiomycota</taxon>
        <taxon>Agaricomycotina</taxon>
        <taxon>Agaricomycetes</taxon>
        <taxon>Agaricomycetidae</taxon>
        <taxon>Agaricales</taxon>
        <taxon>Marasmiineae</taxon>
        <taxon>Mycenaceae</taxon>
        <taxon>Mycena</taxon>
    </lineage>
</organism>